<feature type="transmembrane region" description="Helical" evidence="7">
    <location>
        <begin position="568"/>
        <end position="592"/>
    </location>
</feature>
<evidence type="ECO:0000256" key="5">
    <source>
        <dbReference type="ARBA" id="ARBA00022989"/>
    </source>
</evidence>
<feature type="transmembrane region" description="Helical" evidence="7">
    <location>
        <begin position="281"/>
        <end position="303"/>
    </location>
</feature>
<protein>
    <recommendedName>
        <fullName evidence="7">Transmembrane 9 superfamily member</fullName>
    </recommendedName>
</protein>
<evidence type="ECO:0000256" key="2">
    <source>
        <dbReference type="ARBA" id="ARBA00005227"/>
    </source>
</evidence>
<comment type="caution">
    <text evidence="8">The sequence shown here is derived from an EMBL/GenBank/DDBJ whole genome shotgun (WGS) entry which is preliminary data.</text>
</comment>
<feature type="signal peptide" evidence="7">
    <location>
        <begin position="1"/>
        <end position="19"/>
    </location>
</feature>
<comment type="similarity">
    <text evidence="2 7">Belongs to the nonaspanin (TM9SF) (TC 9.A.2) family.</text>
</comment>
<keyword evidence="6 7" id="KW-0472">Membrane</keyword>
<evidence type="ECO:0000256" key="4">
    <source>
        <dbReference type="ARBA" id="ARBA00022729"/>
    </source>
</evidence>
<keyword evidence="3 7" id="KW-0812">Transmembrane</keyword>
<keyword evidence="4 7" id="KW-0732">Signal</keyword>
<feature type="transmembrane region" description="Helical" evidence="7">
    <location>
        <begin position="377"/>
        <end position="402"/>
    </location>
</feature>
<dbReference type="GO" id="GO:0003676">
    <property type="term" value="F:nucleic acid binding"/>
    <property type="evidence" value="ECO:0007669"/>
    <property type="project" value="InterPro"/>
</dbReference>
<gene>
    <name evidence="8" type="primary">TM9SF2</name>
    <name evidence="8" type="ORF">T4E_8762</name>
</gene>
<feature type="transmembrane region" description="Helical" evidence="7">
    <location>
        <begin position="501"/>
        <end position="521"/>
    </location>
</feature>
<comment type="subcellular location">
    <subcellularLocation>
        <location evidence="1">Membrane</location>
        <topology evidence="1">Multi-pass membrane protein</topology>
    </subcellularLocation>
</comment>
<keyword evidence="5 7" id="KW-1133">Transmembrane helix</keyword>
<dbReference type="GO" id="GO:0016020">
    <property type="term" value="C:membrane"/>
    <property type="evidence" value="ECO:0007669"/>
    <property type="project" value="UniProtKB-SubCell"/>
</dbReference>
<evidence type="ECO:0000256" key="3">
    <source>
        <dbReference type="ARBA" id="ARBA00022692"/>
    </source>
</evidence>
<dbReference type="Proteomes" id="UP000054815">
    <property type="component" value="Unassembled WGS sequence"/>
</dbReference>
<feature type="transmembrane region" description="Helical" evidence="7">
    <location>
        <begin position="604"/>
        <end position="625"/>
    </location>
</feature>
<dbReference type="GO" id="GO:0072657">
    <property type="term" value="P:protein localization to membrane"/>
    <property type="evidence" value="ECO:0007669"/>
    <property type="project" value="TreeGrafter"/>
</dbReference>
<accession>A0A0V0XNJ0</accession>
<feature type="transmembrane region" description="Helical" evidence="7">
    <location>
        <begin position="533"/>
        <end position="561"/>
    </location>
</feature>
<dbReference type="SUPFAM" id="SSF54928">
    <property type="entry name" value="RNA-binding domain, RBD"/>
    <property type="match status" value="1"/>
</dbReference>
<feature type="transmembrane region" description="Helical" evidence="7">
    <location>
        <begin position="450"/>
        <end position="473"/>
    </location>
</feature>
<evidence type="ECO:0000256" key="7">
    <source>
        <dbReference type="RuleBase" id="RU363079"/>
    </source>
</evidence>
<feature type="transmembrane region" description="Helical" evidence="7">
    <location>
        <begin position="414"/>
        <end position="438"/>
    </location>
</feature>
<dbReference type="AlphaFoldDB" id="A0A0V0XNJ0"/>
<proteinExistence type="inferred from homology"/>
<feature type="chain" id="PRO_5007356089" description="Transmembrane 9 superfamily member" evidence="7">
    <location>
        <begin position="20"/>
        <end position="843"/>
    </location>
</feature>
<feature type="transmembrane region" description="Helical" evidence="7">
    <location>
        <begin position="343"/>
        <end position="371"/>
    </location>
</feature>
<dbReference type="Gene3D" id="3.30.70.330">
    <property type="match status" value="1"/>
</dbReference>
<dbReference type="InterPro" id="IPR004240">
    <property type="entry name" value="EMP70"/>
</dbReference>
<dbReference type="InterPro" id="IPR012677">
    <property type="entry name" value="Nucleotide-bd_a/b_plait_sf"/>
</dbReference>
<evidence type="ECO:0000313" key="9">
    <source>
        <dbReference type="Proteomes" id="UP000054815"/>
    </source>
</evidence>
<name>A0A0V0XNJ0_TRIPS</name>
<dbReference type="PANTHER" id="PTHR10766:SF176">
    <property type="entry name" value="TRANSMEMBRANE 9 SUPERFAMILY MEMBER"/>
    <property type="match status" value="1"/>
</dbReference>
<organism evidence="8 9">
    <name type="scientific">Trichinella pseudospiralis</name>
    <name type="common">Parasitic roundworm</name>
    <dbReference type="NCBI Taxonomy" id="6337"/>
    <lineage>
        <taxon>Eukaryota</taxon>
        <taxon>Metazoa</taxon>
        <taxon>Ecdysozoa</taxon>
        <taxon>Nematoda</taxon>
        <taxon>Enoplea</taxon>
        <taxon>Dorylaimia</taxon>
        <taxon>Trichinellida</taxon>
        <taxon>Trichinellidae</taxon>
        <taxon>Trichinella</taxon>
    </lineage>
</organism>
<dbReference type="PANTHER" id="PTHR10766">
    <property type="entry name" value="TRANSMEMBRANE 9 SUPERFAMILY PROTEIN"/>
    <property type="match status" value="1"/>
</dbReference>
<evidence type="ECO:0000256" key="6">
    <source>
        <dbReference type="ARBA" id="ARBA00023136"/>
    </source>
</evidence>
<dbReference type="InterPro" id="IPR035979">
    <property type="entry name" value="RBD_domain_sf"/>
</dbReference>
<dbReference type="EMBL" id="JYDU01000195">
    <property type="protein sequence ID" value="KRX89530.1"/>
    <property type="molecule type" value="Genomic_DNA"/>
</dbReference>
<evidence type="ECO:0000313" key="8">
    <source>
        <dbReference type="EMBL" id="KRX89530.1"/>
    </source>
</evidence>
<reference evidence="8 9" key="1">
    <citation type="submission" date="2015-01" db="EMBL/GenBank/DDBJ databases">
        <title>Evolution of Trichinella species and genotypes.</title>
        <authorList>
            <person name="Korhonen P.K."/>
            <person name="Edoardo P."/>
            <person name="Giuseppe L.R."/>
            <person name="Gasser R.B."/>
        </authorList>
    </citation>
    <scope>NUCLEOTIDE SEQUENCE [LARGE SCALE GENOMIC DNA]</scope>
    <source>
        <strain evidence="8">ISS141</strain>
    </source>
</reference>
<sequence>MHNYMFIILLLLKAALVNPFYLPGLTPVNFCPQEMEKPNCKSDIKVYVNRLNSKNTILDYEYHDFDFCLGNEDEDTPVENLGQVLFGERIRPSPYKIKFLKNETCRLLCNKFYDGKVMADVRKLRRLKHGIAKGYYHHWIVDNLPVTFCVSHGICFNGFPMGTTSLDIIGKSSGKSGYGEVYLFNHVDFIIEYRDLSHDPNYFDDPVGGRIISVKVVPLSINHIKEDSLDCDNSEMLSLNDDFHDTNIIYTYSVKFLKTDIKWASRWDYILNSKSTTSIQWFGITNSILIVLFLTGMIGVIFLRTLRRDISRYNQFDSSDDIQEEFGWKLVHGDVFRPPACRLLLSVFLGSGAQILCMVFVTLVLACLGFLSPARRGALMTCGVVLYICFGFVNGYVSATFYKAFGGTLWKKNIFLSAVLCPGIIFSGFFLCNIILWSQSSSAAIPFSTLLLLLFLWFGVSTPLTYLGAFIAFQRSSWSYPVRTNQIPRQIPPQPFFSKPLPATVMAGILPFGSIYVQMFFMFNSLWAHLTYYMFGFLFVVYLILLVTISETSIILCYFQLCGEDYRWWWRAFFSSAFTAFYLLVYSVYFYLYKLTIVGVVSTVLYFSYCLIFVFIFFIMCVIWLTQSLLATIEMGSNDLMESVGSKLVIPVMPPNTTELQLLNMCKPYGTIRHHELIQSADGKSSLGIVEFCEFDAAALAKTGIASMGTAAFLVYPLFFLVQKKGVPQRSLSISRGETASTILENVYDENKDPQLVYERLLKIRKQCESLEKMADMLDKSVATSLKKMTLQIEKFNFNKGFKEKNEKELQNEMKDFGEMTSAESSYIGDLLGLELSLDSAEN</sequence>
<evidence type="ECO:0000256" key="1">
    <source>
        <dbReference type="ARBA" id="ARBA00004141"/>
    </source>
</evidence>
<dbReference type="Pfam" id="PF02990">
    <property type="entry name" value="EMP70"/>
    <property type="match status" value="1"/>
</dbReference>